<keyword evidence="3" id="KW-0233">DNA recombination</keyword>
<dbReference type="InterPro" id="IPR011010">
    <property type="entry name" value="DNA_brk_join_enz"/>
</dbReference>
<gene>
    <name evidence="5" type="ORF">D6D85_04890</name>
</gene>
<organism evidence="5 6">
    <name type="scientific">Candidatus Methanodesulfokora washburnensis</name>
    <dbReference type="NCBI Taxonomy" id="2478471"/>
    <lineage>
        <taxon>Archaea</taxon>
        <taxon>Thermoproteota</taxon>
        <taxon>Candidatus Korarchaeia</taxon>
        <taxon>Candidatus Korarchaeia incertae sedis</taxon>
        <taxon>Candidatus Methanodesulfokora</taxon>
    </lineage>
</organism>
<evidence type="ECO:0000313" key="6">
    <source>
        <dbReference type="Proteomes" id="UP000277582"/>
    </source>
</evidence>
<dbReference type="AlphaFoldDB" id="A0A3R9RQP7"/>
<comment type="caution">
    <text evidence="5">The sequence shown here is derived from an EMBL/GenBank/DDBJ whole genome shotgun (WGS) entry which is preliminary data.</text>
</comment>
<dbReference type="GO" id="GO:0006310">
    <property type="term" value="P:DNA recombination"/>
    <property type="evidence" value="ECO:0007669"/>
    <property type="project" value="UniProtKB-KW"/>
</dbReference>
<dbReference type="InterPro" id="IPR050090">
    <property type="entry name" value="Tyrosine_recombinase_XerCD"/>
</dbReference>
<dbReference type="Pfam" id="PF00589">
    <property type="entry name" value="Phage_integrase"/>
    <property type="match status" value="1"/>
</dbReference>
<protein>
    <submittedName>
        <fullName evidence="5">Site-specific integrase</fullName>
    </submittedName>
</protein>
<evidence type="ECO:0000256" key="3">
    <source>
        <dbReference type="ARBA" id="ARBA00023172"/>
    </source>
</evidence>
<dbReference type="InterPro" id="IPR013762">
    <property type="entry name" value="Integrase-like_cat_sf"/>
</dbReference>
<dbReference type="EMBL" id="RCOS01000062">
    <property type="protein sequence ID" value="RSN76286.1"/>
    <property type="molecule type" value="Genomic_DNA"/>
</dbReference>
<dbReference type="GO" id="GO:0015074">
    <property type="term" value="P:DNA integration"/>
    <property type="evidence" value="ECO:0007669"/>
    <property type="project" value="UniProtKB-KW"/>
</dbReference>
<keyword evidence="6" id="KW-1185">Reference proteome</keyword>
<dbReference type="PROSITE" id="PS51898">
    <property type="entry name" value="TYR_RECOMBINASE"/>
    <property type="match status" value="1"/>
</dbReference>
<reference evidence="5 6" key="1">
    <citation type="submission" date="2018-10" db="EMBL/GenBank/DDBJ databases">
        <title>Co-occurring genomic capacity for anaerobic methane metabolism and dissimilatory sulfite reduction discovered in the Korarchaeota.</title>
        <authorList>
            <person name="Mckay L.J."/>
            <person name="Dlakic M."/>
            <person name="Fields M.W."/>
            <person name="Delmont T.O."/>
            <person name="Eren A.M."/>
            <person name="Jay Z.J."/>
            <person name="Klingelsmith K.B."/>
            <person name="Rusch D.B."/>
            <person name="Inskeep W.P."/>
        </authorList>
    </citation>
    <scope>NUCLEOTIDE SEQUENCE [LARGE SCALE GENOMIC DNA]</scope>
    <source>
        <strain evidence="5 6">MDKW</strain>
    </source>
</reference>
<keyword evidence="1" id="KW-0229">DNA integration</keyword>
<feature type="domain" description="Tyr recombinase" evidence="4">
    <location>
        <begin position="121"/>
        <end position="306"/>
    </location>
</feature>
<name>A0A3R9RQP7_9CREN</name>
<evidence type="ECO:0000256" key="1">
    <source>
        <dbReference type="ARBA" id="ARBA00022908"/>
    </source>
</evidence>
<accession>A0A3R9RQP7</accession>
<dbReference type="GO" id="GO:0003677">
    <property type="term" value="F:DNA binding"/>
    <property type="evidence" value="ECO:0007669"/>
    <property type="project" value="UniProtKB-KW"/>
</dbReference>
<sequence length="415" mass="48567">MARRRINRRKSSGYLNIDSIVESVASTGDRRIYAVKKVLRILEEVTGKEYKEAITDIVKGRMDAYETIRSFLAKIQEENLAPKTLKFYLHLLIRMLRMAGAEIRSDILRYRIVLPPTRAVRADRAPTVDELRKILSVMGLRNKALFLTLASTGMRLIECLQLKVSDLHMESDPPYVDVRTAKTGIMRRIFLTKECVDTLREYLKDRERNNMRSDWLWPRKGDPDKFLRKAHAQQYWYSAIKKVGMDYRDSSGGHQLHIHSLRKFYRTQLERAGVSRTTISLWMGQVTGLDLSYFRPSEPELIEEWRKAEPFLTIYKAESPEKIKNEAVIEAIRRFAAMMGIDPMRIRVEKERELGRNLTEEEELKIIENEMKKIREGSGDPKKIVREEDLEKYLREGWDIYTILPSGKIVIKRVA</sequence>
<dbReference type="PANTHER" id="PTHR30349:SF41">
    <property type="entry name" value="INTEGRASE_RECOMBINASE PROTEIN MJ0367-RELATED"/>
    <property type="match status" value="1"/>
</dbReference>
<dbReference type="Proteomes" id="UP000277582">
    <property type="component" value="Unassembled WGS sequence"/>
</dbReference>
<dbReference type="InterPro" id="IPR002104">
    <property type="entry name" value="Integrase_catalytic"/>
</dbReference>
<dbReference type="RefSeq" id="WP_125670909.1">
    <property type="nucleotide sequence ID" value="NZ_RCOS01000062.1"/>
</dbReference>
<dbReference type="Gene3D" id="1.10.443.10">
    <property type="entry name" value="Intergrase catalytic core"/>
    <property type="match status" value="1"/>
</dbReference>
<keyword evidence="2" id="KW-0238">DNA-binding</keyword>
<dbReference type="SUPFAM" id="SSF56349">
    <property type="entry name" value="DNA breaking-rejoining enzymes"/>
    <property type="match status" value="1"/>
</dbReference>
<evidence type="ECO:0000313" key="5">
    <source>
        <dbReference type="EMBL" id="RSN76286.1"/>
    </source>
</evidence>
<dbReference type="PANTHER" id="PTHR30349">
    <property type="entry name" value="PHAGE INTEGRASE-RELATED"/>
    <property type="match status" value="1"/>
</dbReference>
<dbReference type="OrthoDB" id="142231at2157"/>
<proteinExistence type="predicted"/>
<evidence type="ECO:0000259" key="4">
    <source>
        <dbReference type="PROSITE" id="PS51898"/>
    </source>
</evidence>
<dbReference type="CDD" id="cd00397">
    <property type="entry name" value="DNA_BRE_C"/>
    <property type="match status" value="1"/>
</dbReference>
<evidence type="ECO:0000256" key="2">
    <source>
        <dbReference type="ARBA" id="ARBA00023125"/>
    </source>
</evidence>